<evidence type="ECO:0000256" key="4">
    <source>
        <dbReference type="ARBA" id="ARBA00022989"/>
    </source>
</evidence>
<feature type="transmembrane region" description="Helical" evidence="7">
    <location>
        <begin position="373"/>
        <end position="395"/>
    </location>
</feature>
<dbReference type="Pfam" id="PF02687">
    <property type="entry name" value="FtsX"/>
    <property type="match status" value="2"/>
</dbReference>
<evidence type="ECO:0000256" key="5">
    <source>
        <dbReference type="ARBA" id="ARBA00023136"/>
    </source>
</evidence>
<organism evidence="10 11">
    <name type="scientific">Faecalicatena orotica</name>
    <dbReference type="NCBI Taxonomy" id="1544"/>
    <lineage>
        <taxon>Bacteria</taxon>
        <taxon>Bacillati</taxon>
        <taxon>Bacillota</taxon>
        <taxon>Clostridia</taxon>
        <taxon>Lachnospirales</taxon>
        <taxon>Lachnospiraceae</taxon>
        <taxon>Faecalicatena</taxon>
    </lineage>
</organism>
<evidence type="ECO:0000313" key="11">
    <source>
        <dbReference type="Proteomes" id="UP000245845"/>
    </source>
</evidence>
<dbReference type="EMBL" id="QGDL01000008">
    <property type="protein sequence ID" value="PWJ28541.1"/>
    <property type="molecule type" value="Genomic_DNA"/>
</dbReference>
<dbReference type="RefSeq" id="WP_109731727.1">
    <property type="nucleotide sequence ID" value="NZ_BAAACK010000003.1"/>
</dbReference>
<evidence type="ECO:0000256" key="2">
    <source>
        <dbReference type="ARBA" id="ARBA00022475"/>
    </source>
</evidence>
<keyword evidence="3 7" id="KW-0812">Transmembrane</keyword>
<evidence type="ECO:0000313" key="10">
    <source>
        <dbReference type="EMBL" id="PWJ28541.1"/>
    </source>
</evidence>
<feature type="transmembrane region" description="Helical" evidence="7">
    <location>
        <begin position="448"/>
        <end position="469"/>
    </location>
</feature>
<sequence length="859" mass="94323">MNIFCKVALKGLKKNRTRTIVTIIGVVLSAAMFTAVTTFGVSLLDYMAEGAVMKYGSWDVGFLDANASFAQEQSQNNDVEEITTIENIGYAPLKGGQNPDKPYLYVAGFSREAFDALPITLTSGRLPENGNEVLISGKIATDGGVSYATGDTISLAVGNRMEGEKKLTQNDPYTSGSETFVPQENKTYTVVGICRTPVFEQDHSPGYTLITRSDQTGAGKDLSLFVTLKNPRQVYSYVDSTAAGSSYILNTDVLRIMGLSRNPGDRIFNAFMYSAGAIVIAIIMIGSIFLIYNSFSISLSERTRQIGILSSVGATAKQLRNSVLFEGMCIGAVGIPIGILTGLGSIWLVISVVSRKFSSLLYSGVPLTMSMSLPAIAGAAAVSIITILISAYIPAKKAVNMPVMECIRQTNEVKVEARAMKISRLERRTYGLEGILALKNFKRNKKRYRSIVMSLVLSIVLFVSTSALVTSMQKGAEQTKIVTSYDIGFGTQDMDDSEMLQIFDRLKTANGVTGSSYQEVINYSCAVKADELTDEYWKSAGVYSPDETVNLHMEIQFLDDNTYLDIVKGQNLPEEEYTGQDARVIGVAKLGDDSAEGVDDLADMFRNPVMNLTIAPEINGVADTEEWDHIGVRFVTMVPPDTPPMLKAAGQQSTFFSIIAPWSLKERLVPKGASVDSRVKGLTFQSDHPSQSADEMKSMIQEMNISSAYIMLNTDEVLEESRNYIFIANVFAYTFIIMISLIAVANVFNTISTNIKLRRRELAMLRSVGMPDRDFNKMMRFECAFYGIRALLFGIPISILSSWLICKGMLSDDIRFVLPWGSIGISVISVLLVIFVTMMYAVSKMKKENIIDALRDDMA</sequence>
<protein>
    <submittedName>
        <fullName evidence="10">Putative ABC transport system permease protein</fullName>
    </submittedName>
</protein>
<gene>
    <name evidence="10" type="ORF">A8806_10856</name>
</gene>
<keyword evidence="11" id="KW-1185">Reference proteome</keyword>
<feature type="transmembrane region" description="Helical" evidence="7">
    <location>
        <begin position="783"/>
        <end position="805"/>
    </location>
</feature>
<dbReference type="PANTHER" id="PTHR30572:SF4">
    <property type="entry name" value="ABC TRANSPORTER PERMEASE YTRF"/>
    <property type="match status" value="1"/>
</dbReference>
<keyword evidence="2" id="KW-1003">Cell membrane</keyword>
<comment type="subcellular location">
    <subcellularLocation>
        <location evidence="1">Cell membrane</location>
        <topology evidence="1">Multi-pass membrane protein</topology>
    </subcellularLocation>
</comment>
<evidence type="ECO:0000259" key="9">
    <source>
        <dbReference type="Pfam" id="PF12704"/>
    </source>
</evidence>
<feature type="transmembrane region" description="Helical" evidence="7">
    <location>
        <begin position="730"/>
        <end position="751"/>
    </location>
</feature>
<dbReference type="GO" id="GO:0022857">
    <property type="term" value="F:transmembrane transporter activity"/>
    <property type="evidence" value="ECO:0007669"/>
    <property type="project" value="TreeGrafter"/>
</dbReference>
<dbReference type="Proteomes" id="UP000245845">
    <property type="component" value="Unassembled WGS sequence"/>
</dbReference>
<name>A0A2Y9BFL8_9FIRM</name>
<reference evidence="10 11" key="1">
    <citation type="submission" date="2018-05" db="EMBL/GenBank/DDBJ databases">
        <title>The Hungate 1000. A catalogue of reference genomes from the rumen microbiome.</title>
        <authorList>
            <person name="Kelly W."/>
        </authorList>
    </citation>
    <scope>NUCLEOTIDE SEQUENCE [LARGE SCALE GENOMIC DNA]</scope>
    <source>
        <strain evidence="10 11">NLAE-zl-C242</strain>
    </source>
</reference>
<dbReference type="PANTHER" id="PTHR30572">
    <property type="entry name" value="MEMBRANE COMPONENT OF TRANSPORTER-RELATED"/>
    <property type="match status" value="1"/>
</dbReference>
<feature type="domain" description="ABC3 transporter permease C-terminal" evidence="8">
    <location>
        <begin position="734"/>
        <end position="850"/>
    </location>
</feature>
<dbReference type="InterPro" id="IPR025857">
    <property type="entry name" value="MacB_PCD"/>
</dbReference>
<feature type="transmembrane region" description="Helical" evidence="7">
    <location>
        <begin position="270"/>
        <end position="292"/>
    </location>
</feature>
<dbReference type="GO" id="GO:0005886">
    <property type="term" value="C:plasma membrane"/>
    <property type="evidence" value="ECO:0007669"/>
    <property type="project" value="UniProtKB-SubCell"/>
</dbReference>
<feature type="transmembrane region" description="Helical" evidence="7">
    <location>
        <begin position="20"/>
        <end position="44"/>
    </location>
</feature>
<comment type="similarity">
    <text evidence="6">Belongs to the ABC-4 integral membrane protein family.</text>
</comment>
<dbReference type="InterPro" id="IPR050250">
    <property type="entry name" value="Macrolide_Exporter_MacB"/>
</dbReference>
<comment type="caution">
    <text evidence="10">The sequence shown here is derived from an EMBL/GenBank/DDBJ whole genome shotgun (WGS) entry which is preliminary data.</text>
</comment>
<keyword evidence="4 7" id="KW-1133">Transmembrane helix</keyword>
<dbReference type="AlphaFoldDB" id="A0A2Y9BFL8"/>
<feature type="domain" description="MacB-like periplasmic core" evidence="9">
    <location>
        <begin position="19"/>
        <end position="197"/>
    </location>
</feature>
<dbReference type="InterPro" id="IPR003838">
    <property type="entry name" value="ABC3_permease_C"/>
</dbReference>
<feature type="domain" description="ABC3 transporter permease C-terminal" evidence="8">
    <location>
        <begin position="278"/>
        <end position="402"/>
    </location>
</feature>
<evidence type="ECO:0000256" key="3">
    <source>
        <dbReference type="ARBA" id="ARBA00022692"/>
    </source>
</evidence>
<dbReference type="Pfam" id="PF12704">
    <property type="entry name" value="MacB_PCD"/>
    <property type="match status" value="1"/>
</dbReference>
<feature type="transmembrane region" description="Helical" evidence="7">
    <location>
        <begin position="817"/>
        <end position="842"/>
    </location>
</feature>
<feature type="transmembrane region" description="Helical" evidence="7">
    <location>
        <begin position="327"/>
        <end position="353"/>
    </location>
</feature>
<accession>A0A2Y9BFL8</accession>
<keyword evidence="5 7" id="KW-0472">Membrane</keyword>
<evidence type="ECO:0000256" key="6">
    <source>
        <dbReference type="ARBA" id="ARBA00038076"/>
    </source>
</evidence>
<proteinExistence type="inferred from homology"/>
<evidence type="ECO:0000256" key="1">
    <source>
        <dbReference type="ARBA" id="ARBA00004651"/>
    </source>
</evidence>
<dbReference type="OrthoDB" id="9793166at2"/>
<evidence type="ECO:0000256" key="7">
    <source>
        <dbReference type="SAM" id="Phobius"/>
    </source>
</evidence>
<evidence type="ECO:0000259" key="8">
    <source>
        <dbReference type="Pfam" id="PF02687"/>
    </source>
</evidence>